<evidence type="ECO:0000313" key="2">
    <source>
        <dbReference type="Proteomes" id="UP000182771"/>
    </source>
</evidence>
<reference evidence="1 2" key="1">
    <citation type="submission" date="2016-10" db="EMBL/GenBank/DDBJ databases">
        <authorList>
            <person name="Varghese N."/>
            <person name="Submissions S."/>
        </authorList>
    </citation>
    <scope>NUCLEOTIDE SEQUENCE [LARGE SCALE GENOMIC DNA]</scope>
    <source>
        <strain evidence="1 2">DSM 11449</strain>
    </source>
</reference>
<comment type="caution">
    <text evidence="1">The sequence shown here is derived from an EMBL/GenBank/DDBJ whole genome shotgun (WGS) entry which is preliminary data.</text>
</comment>
<gene>
    <name evidence="1" type="ORF">SAMN05444420_103192</name>
</gene>
<name>A0A1H2VI97_9FLAO</name>
<dbReference type="Proteomes" id="UP000182771">
    <property type="component" value="Unassembled WGS sequence"/>
</dbReference>
<protein>
    <submittedName>
        <fullName evidence="1">Uncharacterized protein</fullName>
    </submittedName>
</protein>
<proteinExistence type="predicted"/>
<organism evidence="1 2">
    <name type="scientific">Capnocytophaga granulosa</name>
    <dbReference type="NCBI Taxonomy" id="45242"/>
    <lineage>
        <taxon>Bacteria</taxon>
        <taxon>Pseudomonadati</taxon>
        <taxon>Bacteroidota</taxon>
        <taxon>Flavobacteriia</taxon>
        <taxon>Flavobacteriales</taxon>
        <taxon>Flavobacteriaceae</taxon>
        <taxon>Capnocytophaga</taxon>
    </lineage>
</organism>
<keyword evidence="2" id="KW-1185">Reference proteome</keyword>
<accession>A0A1H2VI97</accession>
<dbReference type="AlphaFoldDB" id="A0A1H2VI97"/>
<evidence type="ECO:0000313" key="1">
    <source>
        <dbReference type="EMBL" id="SDW68052.1"/>
    </source>
</evidence>
<dbReference type="EMBL" id="FNND01000003">
    <property type="protein sequence ID" value="SDW68052.1"/>
    <property type="molecule type" value="Genomic_DNA"/>
</dbReference>
<sequence length="183" mass="21450">MMPNILLQQLENALPKGMQIPEELRQLYQWIEDNGYYEDSDDGVRYGYLYPKSAFRETYLSDDPNVDIDIAFFVEEENFRKELLTISFGKNVDDAAERFLIIAENLYSGSMVALWIDYRGTTQIVRMIRGEEADKWQVVKKQLNFYRAPIRTSGIDIFVPMGIEDNGLNEDFEGWYDAMMYES</sequence>